<dbReference type="RefSeq" id="WP_059346226.1">
    <property type="nucleotide sequence ID" value="NZ_CP011863.1"/>
</dbReference>
<proteinExistence type="predicted"/>
<dbReference type="SUPFAM" id="SSF81324">
    <property type="entry name" value="Voltage-gated potassium channels"/>
    <property type="match status" value="1"/>
</dbReference>
<dbReference type="AlphaFoldDB" id="A0A376F3Y5"/>
<reference evidence="2 3" key="1">
    <citation type="submission" date="2018-06" db="EMBL/GenBank/DDBJ databases">
        <authorList>
            <consortium name="Pathogen Informatics"/>
            <person name="Doyle S."/>
        </authorList>
    </citation>
    <scope>NUCLEOTIDE SEQUENCE [LARGE SCALE GENOMIC DNA]</scope>
    <source>
        <strain evidence="2 3">NCTC12123</strain>
    </source>
</reference>
<evidence type="ECO:0000313" key="2">
    <source>
        <dbReference type="EMBL" id="STD18002.1"/>
    </source>
</evidence>
<accession>A0A376F3Y5</accession>
<dbReference type="Pfam" id="PF07885">
    <property type="entry name" value="Ion_trans_2"/>
    <property type="match status" value="1"/>
</dbReference>
<evidence type="ECO:0000313" key="3">
    <source>
        <dbReference type="Proteomes" id="UP000255163"/>
    </source>
</evidence>
<dbReference type="EMBL" id="UFYI01000007">
    <property type="protein sequence ID" value="STD18002.1"/>
    <property type="molecule type" value="Genomic_DNA"/>
</dbReference>
<dbReference type="Gene3D" id="1.10.287.70">
    <property type="match status" value="1"/>
</dbReference>
<gene>
    <name evidence="2" type="ORF">NCTC12123_00164</name>
</gene>
<name>A0A376F3Y5_ENTAS</name>
<feature type="domain" description="Potassium channel" evidence="1">
    <location>
        <begin position="152"/>
        <end position="218"/>
    </location>
</feature>
<organism evidence="2 3">
    <name type="scientific">Enterobacter asburiae</name>
    <dbReference type="NCBI Taxonomy" id="61645"/>
    <lineage>
        <taxon>Bacteria</taxon>
        <taxon>Pseudomonadati</taxon>
        <taxon>Pseudomonadota</taxon>
        <taxon>Gammaproteobacteria</taxon>
        <taxon>Enterobacterales</taxon>
        <taxon>Enterobacteriaceae</taxon>
        <taxon>Enterobacter</taxon>
        <taxon>Enterobacter cloacae complex</taxon>
    </lineage>
</organism>
<protein>
    <submittedName>
        <fullName evidence="2">Ion channel</fullName>
    </submittedName>
</protein>
<evidence type="ECO:0000259" key="1">
    <source>
        <dbReference type="Pfam" id="PF07885"/>
    </source>
</evidence>
<dbReference type="InterPro" id="IPR013099">
    <property type="entry name" value="K_chnl_dom"/>
</dbReference>
<sequence>MKMSDFQCLIEKNSDYKDVCLTILLILQVLTIFIISPVTESEHKNYHWLNNALFSAMALISVFIVSKDIKRYLAILSFSFCLVGLAVGSTTTTHKTTGVLVLLSGIFFCLNVSWIVAKQVFDEGVVTLHRIRGAMVIYLNISLLFALLDCLLVGFIPDAYTGISDDNSIETMLYFSLTTLTTLGYGDILAIHLFARNLAMLEAVMGQFYMGTMIAILVGLHIAQRTPASKK</sequence>
<dbReference type="Proteomes" id="UP000255163">
    <property type="component" value="Unassembled WGS sequence"/>
</dbReference>